<dbReference type="EMBL" id="JAINUG010000020">
    <property type="protein sequence ID" value="KAJ8412278.1"/>
    <property type="molecule type" value="Genomic_DNA"/>
</dbReference>
<feature type="region of interest" description="Disordered" evidence="1">
    <location>
        <begin position="95"/>
        <end position="128"/>
    </location>
</feature>
<name>A0AAD7T1H0_9TELE</name>
<feature type="compositionally biased region" description="Basic and acidic residues" evidence="1">
    <location>
        <begin position="112"/>
        <end position="128"/>
    </location>
</feature>
<feature type="compositionally biased region" description="Polar residues" evidence="1">
    <location>
        <begin position="96"/>
        <end position="110"/>
    </location>
</feature>
<proteinExistence type="predicted"/>
<dbReference type="AlphaFoldDB" id="A0AAD7T1H0"/>
<accession>A0AAD7T1H0</accession>
<gene>
    <name evidence="2" type="ORF">AAFF_G00145450</name>
</gene>
<comment type="caution">
    <text evidence="2">The sequence shown here is derived from an EMBL/GenBank/DDBJ whole genome shotgun (WGS) entry which is preliminary data.</text>
</comment>
<organism evidence="2 3">
    <name type="scientific">Aldrovandia affinis</name>
    <dbReference type="NCBI Taxonomy" id="143900"/>
    <lineage>
        <taxon>Eukaryota</taxon>
        <taxon>Metazoa</taxon>
        <taxon>Chordata</taxon>
        <taxon>Craniata</taxon>
        <taxon>Vertebrata</taxon>
        <taxon>Euteleostomi</taxon>
        <taxon>Actinopterygii</taxon>
        <taxon>Neopterygii</taxon>
        <taxon>Teleostei</taxon>
        <taxon>Notacanthiformes</taxon>
        <taxon>Halosauridae</taxon>
        <taxon>Aldrovandia</taxon>
    </lineage>
</organism>
<evidence type="ECO:0000313" key="2">
    <source>
        <dbReference type="EMBL" id="KAJ8412278.1"/>
    </source>
</evidence>
<feature type="region of interest" description="Disordered" evidence="1">
    <location>
        <begin position="1"/>
        <end position="26"/>
    </location>
</feature>
<keyword evidence="3" id="KW-1185">Reference proteome</keyword>
<sequence length="128" mass="14020">MATSHFLQTESARFRRQGHQPSGGGSRCECNVADIITRGAAPEELSEDSPWQKGPGFLEKPFEEWPVKSAAEVAADARESVNKLKRKAFSGALSRAQANVRTGKVNQSLTEPARDSRIRREPASGRQV</sequence>
<dbReference type="Proteomes" id="UP001221898">
    <property type="component" value="Unassembled WGS sequence"/>
</dbReference>
<evidence type="ECO:0000256" key="1">
    <source>
        <dbReference type="SAM" id="MobiDB-lite"/>
    </source>
</evidence>
<feature type="compositionally biased region" description="Polar residues" evidence="1">
    <location>
        <begin position="1"/>
        <end position="11"/>
    </location>
</feature>
<reference evidence="2" key="1">
    <citation type="journal article" date="2023" name="Science">
        <title>Genome structures resolve the early diversification of teleost fishes.</title>
        <authorList>
            <person name="Parey E."/>
            <person name="Louis A."/>
            <person name="Montfort J."/>
            <person name="Bouchez O."/>
            <person name="Roques C."/>
            <person name="Iampietro C."/>
            <person name="Lluch J."/>
            <person name="Castinel A."/>
            <person name="Donnadieu C."/>
            <person name="Desvignes T."/>
            <person name="Floi Bucao C."/>
            <person name="Jouanno E."/>
            <person name="Wen M."/>
            <person name="Mejri S."/>
            <person name="Dirks R."/>
            <person name="Jansen H."/>
            <person name="Henkel C."/>
            <person name="Chen W.J."/>
            <person name="Zahm M."/>
            <person name="Cabau C."/>
            <person name="Klopp C."/>
            <person name="Thompson A.W."/>
            <person name="Robinson-Rechavi M."/>
            <person name="Braasch I."/>
            <person name="Lecointre G."/>
            <person name="Bobe J."/>
            <person name="Postlethwait J.H."/>
            <person name="Berthelot C."/>
            <person name="Roest Crollius H."/>
            <person name="Guiguen Y."/>
        </authorList>
    </citation>
    <scope>NUCLEOTIDE SEQUENCE</scope>
    <source>
        <strain evidence="2">NC1722</strain>
    </source>
</reference>
<protein>
    <submittedName>
        <fullName evidence="2">Uncharacterized protein</fullName>
    </submittedName>
</protein>
<evidence type="ECO:0000313" key="3">
    <source>
        <dbReference type="Proteomes" id="UP001221898"/>
    </source>
</evidence>